<dbReference type="Gene3D" id="1.10.486.10">
    <property type="entry name" value="PCRA, domain 4"/>
    <property type="match status" value="1"/>
</dbReference>
<keyword evidence="2 14" id="KW-0547">Nucleotide-binding</keyword>
<evidence type="ECO:0000256" key="5">
    <source>
        <dbReference type="ARBA" id="ARBA00022806"/>
    </source>
</evidence>
<protein>
    <recommendedName>
        <fullName evidence="12">DNA 3'-5' helicase</fullName>
        <ecNumber evidence="12">5.6.2.4</ecNumber>
    </recommendedName>
</protein>
<dbReference type="InterPro" id="IPR014016">
    <property type="entry name" value="UvrD-like_ATP-bd"/>
</dbReference>
<feature type="binding site" evidence="14">
    <location>
        <begin position="24"/>
        <end position="31"/>
    </location>
    <ligand>
        <name>ATP</name>
        <dbReference type="ChEBI" id="CHEBI:30616"/>
    </ligand>
</feature>
<keyword evidence="18" id="KW-1185">Reference proteome</keyword>
<sequence>MERKWTDEQLAVIGHRGGNLLVSAAAGSGKTAVLIERIMGRILDETSPINIDELLVVTFTRDAAREMKERIGSAIAEKLEEEVNNNPDSQLTRRLMKQSALLSEANMSTIDSFCKKVVMENFKEAEIDPAVRTMDDTEGVIIRKKVIEDLLEEEYERKDEDFINFVEYFARGKSDKVIEELILQLYRFSESLPDKDSWFDKELTNKEGAFVGSDFENILLEFCMEMLIELRREAEKFVSLSLSPYGPSQYEEAGSADVALFNSLLKADSFGKLIQLAGEAGFGRLSSKKAADVDEGKKEMAKNIRDAYKESFNKLREDFLSESVEDIEKSRLVTARVIRELIRLTRAFDEAYASEKKKRNVVDISDWAHFALKVLTDYEGKPTEAAKVYSEQFAEIMIDEYQDSNLLQESILTSIAREDGGKSNIFMVGDVKQSIYKFRQAKPELFIEKYNRYSEGKNERRIDLHNNFRSGGEVIGSVNAVFEKTMIEELGGIVYDEAARLVKGRVDKEEDALNITEVLIYDKDSEIPKELLKLSDIELEAHLVARRIKALITEKKDEGKPLKFSDIAILLRTNVEWAESFRRVLISEGVPAVCESSTGYFSAWEVQVMLALLKILDNPHQDIPLGTVLLSPIGGFSEEELAKLRINANELEKDEADLWEVINLSEDDKCKKFIDWLNENRSKLVFTPVHELIKELFTESNFYSFVSAMPSGETRAANLDMLVSKAKAFEATSLHGTGHFVRYIDRLRKYEVDFGEAGVGGVDAVRILSIHKSKGLQYPVVFVSGMSKSMNNQDSRAAVVIHPELGIGIDDFNIETREKKSTIIKKMVARRLRLENVAEEIRLLYVAMTRAEDKLILTAGCDKVEERLGIWENDEQNFLSLSKTNSLLDFAMPALIKEKEEGRLKLTIKGAGELIDKSLDEMAEKEVVKNDISNLIENLPETENYEELSRLITREREYIYPYNEAIVLKSKMTVSELKRLHLEEEEGGETPFEGEIKTDFEAYIPEFMRGEAEKVEGAARGTLYHSILSRLDFGKSYDEALFKDYLESLVIDKKITEEERESIVIKHFMKFFKSRLYERMSKAFLKDKLYRESPFVMGMDAGNGEVKEMVLVQGIIDAWFMEGDDVILMDYKTDRVYGDKGSDELIKRYKVQLDNYALALKRITGKEPKERIIYSFSLGKEINLEA</sequence>
<comment type="caution">
    <text evidence="17">The sequence shown here is derived from an EMBL/GenBank/DDBJ whole genome shotgun (WGS) entry which is preliminary data.</text>
</comment>
<dbReference type="InterPro" id="IPR014152">
    <property type="entry name" value="AddA"/>
</dbReference>
<evidence type="ECO:0000256" key="8">
    <source>
        <dbReference type="ARBA" id="ARBA00023125"/>
    </source>
</evidence>
<dbReference type="InterPro" id="IPR011604">
    <property type="entry name" value="PDDEXK-like_dom_sf"/>
</dbReference>
<feature type="domain" description="UvrD-like helicase C-terminal" evidence="16">
    <location>
        <begin position="498"/>
        <end position="775"/>
    </location>
</feature>
<comment type="catalytic activity">
    <reaction evidence="13">
        <text>ATP + H2O = ADP + phosphate + H(+)</text>
        <dbReference type="Rhea" id="RHEA:13065"/>
        <dbReference type="ChEBI" id="CHEBI:15377"/>
        <dbReference type="ChEBI" id="CHEBI:15378"/>
        <dbReference type="ChEBI" id="CHEBI:30616"/>
        <dbReference type="ChEBI" id="CHEBI:43474"/>
        <dbReference type="ChEBI" id="CHEBI:456216"/>
        <dbReference type="EC" id="5.6.2.4"/>
    </reaction>
</comment>
<dbReference type="InterPro" id="IPR011335">
    <property type="entry name" value="Restrct_endonuc-II-like"/>
</dbReference>
<dbReference type="Pfam" id="PF13361">
    <property type="entry name" value="UvrD_C"/>
    <property type="match status" value="1"/>
</dbReference>
<dbReference type="InterPro" id="IPR000212">
    <property type="entry name" value="DNA_helicase_UvrD/REP"/>
</dbReference>
<gene>
    <name evidence="17" type="primary">addA</name>
    <name evidence="17" type="ORF">JJN12_00855</name>
</gene>
<keyword evidence="1" id="KW-0540">Nuclease</keyword>
<dbReference type="SUPFAM" id="SSF52980">
    <property type="entry name" value="Restriction endonuclease-like"/>
    <property type="match status" value="1"/>
</dbReference>
<dbReference type="SUPFAM" id="SSF52540">
    <property type="entry name" value="P-loop containing nucleoside triphosphate hydrolases"/>
    <property type="match status" value="1"/>
</dbReference>
<keyword evidence="9" id="KW-0234">DNA repair</keyword>
<evidence type="ECO:0000256" key="6">
    <source>
        <dbReference type="ARBA" id="ARBA00022839"/>
    </source>
</evidence>
<keyword evidence="7 14" id="KW-0067">ATP-binding</keyword>
<evidence type="ECO:0000256" key="12">
    <source>
        <dbReference type="ARBA" id="ARBA00034808"/>
    </source>
</evidence>
<dbReference type="GO" id="GO:0004386">
    <property type="term" value="F:helicase activity"/>
    <property type="evidence" value="ECO:0007669"/>
    <property type="project" value="UniProtKB-KW"/>
</dbReference>
<evidence type="ECO:0000256" key="1">
    <source>
        <dbReference type="ARBA" id="ARBA00022722"/>
    </source>
</evidence>
<dbReference type="PROSITE" id="PS51198">
    <property type="entry name" value="UVRD_HELICASE_ATP_BIND"/>
    <property type="match status" value="1"/>
</dbReference>
<evidence type="ECO:0000256" key="14">
    <source>
        <dbReference type="PROSITE-ProRule" id="PRU00560"/>
    </source>
</evidence>
<dbReference type="EMBL" id="JAEPRJ010000001">
    <property type="protein sequence ID" value="MBK5896338.1"/>
    <property type="molecule type" value="Genomic_DNA"/>
</dbReference>
<keyword evidence="4 14" id="KW-0378">Hydrolase</keyword>
<feature type="domain" description="UvrD-like helicase ATP-binding" evidence="15">
    <location>
        <begin position="3"/>
        <end position="471"/>
    </location>
</feature>
<evidence type="ECO:0000256" key="13">
    <source>
        <dbReference type="ARBA" id="ARBA00048988"/>
    </source>
</evidence>
<dbReference type="Proteomes" id="UP000604730">
    <property type="component" value="Unassembled WGS sequence"/>
</dbReference>
<comment type="catalytic activity">
    <reaction evidence="11">
        <text>Couples ATP hydrolysis with the unwinding of duplex DNA by translocating in the 3'-5' direction.</text>
        <dbReference type="EC" id="5.6.2.4"/>
    </reaction>
</comment>
<evidence type="ECO:0000259" key="16">
    <source>
        <dbReference type="PROSITE" id="PS51217"/>
    </source>
</evidence>
<dbReference type="NCBIfam" id="TIGR02785">
    <property type="entry name" value="addA_Gpos"/>
    <property type="match status" value="1"/>
</dbReference>
<dbReference type="EC" id="5.6.2.4" evidence="12"/>
<dbReference type="PANTHER" id="PTHR11070">
    <property type="entry name" value="UVRD / RECB / PCRA DNA HELICASE FAMILY MEMBER"/>
    <property type="match status" value="1"/>
</dbReference>
<proteinExistence type="predicted"/>
<accession>A0ABS1IWR7</accession>
<keyword evidence="8" id="KW-0238">DNA-binding</keyword>
<dbReference type="InterPro" id="IPR014017">
    <property type="entry name" value="DNA_helicase_UvrD-like_C"/>
</dbReference>
<evidence type="ECO:0000256" key="11">
    <source>
        <dbReference type="ARBA" id="ARBA00034617"/>
    </source>
</evidence>
<evidence type="ECO:0000256" key="10">
    <source>
        <dbReference type="ARBA" id="ARBA00023235"/>
    </source>
</evidence>
<dbReference type="InterPro" id="IPR038726">
    <property type="entry name" value="PDDEXK_AddAB-type"/>
</dbReference>
<dbReference type="Gene3D" id="3.40.50.300">
    <property type="entry name" value="P-loop containing nucleotide triphosphate hydrolases"/>
    <property type="match status" value="4"/>
</dbReference>
<evidence type="ECO:0000259" key="15">
    <source>
        <dbReference type="PROSITE" id="PS51198"/>
    </source>
</evidence>
<dbReference type="RefSeq" id="WP_208427919.1">
    <property type="nucleotide sequence ID" value="NZ_JAEPRJ010000001.1"/>
</dbReference>
<keyword evidence="10" id="KW-0413">Isomerase</keyword>
<dbReference type="InterPro" id="IPR027417">
    <property type="entry name" value="P-loop_NTPase"/>
</dbReference>
<dbReference type="Pfam" id="PF00580">
    <property type="entry name" value="UvrD-helicase"/>
    <property type="match status" value="2"/>
</dbReference>
<dbReference type="PROSITE" id="PS51217">
    <property type="entry name" value="UVRD_HELICASE_CTER"/>
    <property type="match status" value="1"/>
</dbReference>
<organism evidence="17 18">
    <name type="scientific">Catonella massiliensis</name>
    <dbReference type="NCBI Taxonomy" id="2799636"/>
    <lineage>
        <taxon>Bacteria</taxon>
        <taxon>Bacillati</taxon>
        <taxon>Bacillota</taxon>
        <taxon>Clostridia</taxon>
        <taxon>Lachnospirales</taxon>
        <taxon>Lachnospiraceae</taxon>
        <taxon>Catonella</taxon>
    </lineage>
</organism>
<keyword evidence="6" id="KW-0269">Exonuclease</keyword>
<keyword evidence="3" id="KW-0227">DNA damage</keyword>
<evidence type="ECO:0000256" key="2">
    <source>
        <dbReference type="ARBA" id="ARBA00022741"/>
    </source>
</evidence>
<evidence type="ECO:0000256" key="9">
    <source>
        <dbReference type="ARBA" id="ARBA00023204"/>
    </source>
</evidence>
<dbReference type="Gene3D" id="3.90.320.10">
    <property type="match status" value="1"/>
</dbReference>
<evidence type="ECO:0000313" key="18">
    <source>
        <dbReference type="Proteomes" id="UP000604730"/>
    </source>
</evidence>
<name>A0ABS1IWR7_9FIRM</name>
<evidence type="ECO:0000256" key="3">
    <source>
        <dbReference type="ARBA" id="ARBA00022763"/>
    </source>
</evidence>
<evidence type="ECO:0000256" key="7">
    <source>
        <dbReference type="ARBA" id="ARBA00022840"/>
    </source>
</evidence>
<dbReference type="Pfam" id="PF12705">
    <property type="entry name" value="PDDEXK_1"/>
    <property type="match status" value="1"/>
</dbReference>
<keyword evidence="5 14" id="KW-0347">Helicase</keyword>
<evidence type="ECO:0000256" key="4">
    <source>
        <dbReference type="ARBA" id="ARBA00022801"/>
    </source>
</evidence>
<dbReference type="PANTHER" id="PTHR11070:SF48">
    <property type="entry name" value="ATP-DEPENDENT HELICASE_NUCLEASE SUBUNIT A"/>
    <property type="match status" value="1"/>
</dbReference>
<reference evidence="17 18" key="1">
    <citation type="submission" date="2021-01" db="EMBL/GenBank/DDBJ databases">
        <title>Isolation and description of Catonella massiliensis sp. nov., a novel Catonella species, isolated from a stable periodontitis subject.</title>
        <authorList>
            <person name="Antezack A."/>
            <person name="Boxberger M."/>
            <person name="La Scola B."/>
            <person name="Monnet-Corti V."/>
        </authorList>
    </citation>
    <scope>NUCLEOTIDE SEQUENCE [LARGE SCALE GENOMIC DNA]</scope>
    <source>
        <strain evidence="17 18">Marseille-Q4567</strain>
    </source>
</reference>
<evidence type="ECO:0000313" key="17">
    <source>
        <dbReference type="EMBL" id="MBK5896338.1"/>
    </source>
</evidence>